<evidence type="ECO:0000256" key="1">
    <source>
        <dbReference type="SAM" id="MobiDB-lite"/>
    </source>
</evidence>
<sequence>MAPEVTDDQSTQNQNSDKDQIESGNISTKRHPEGILSDTRTRSAWDAADAAEVKSGLQRIISSAERVTGCDLPYLRVLMPPGPRGVQIRLLSPLSSQAHSLRPSPQAKGRFIKTRTSRHESSCSSFVTNLITLYRCII</sequence>
<reference evidence="2" key="1">
    <citation type="submission" date="2023-08" db="EMBL/GenBank/DDBJ databases">
        <authorList>
            <person name="Alioto T."/>
            <person name="Alioto T."/>
            <person name="Gomez Garrido J."/>
        </authorList>
    </citation>
    <scope>NUCLEOTIDE SEQUENCE</scope>
</reference>
<organism evidence="2 3">
    <name type="scientific">Xyrichtys novacula</name>
    <name type="common">Pearly razorfish</name>
    <name type="synonym">Hemipteronotus novacula</name>
    <dbReference type="NCBI Taxonomy" id="13765"/>
    <lineage>
        <taxon>Eukaryota</taxon>
        <taxon>Metazoa</taxon>
        <taxon>Chordata</taxon>
        <taxon>Craniata</taxon>
        <taxon>Vertebrata</taxon>
        <taxon>Euteleostomi</taxon>
        <taxon>Actinopterygii</taxon>
        <taxon>Neopterygii</taxon>
        <taxon>Teleostei</taxon>
        <taxon>Neoteleostei</taxon>
        <taxon>Acanthomorphata</taxon>
        <taxon>Eupercaria</taxon>
        <taxon>Labriformes</taxon>
        <taxon>Labridae</taxon>
        <taxon>Xyrichtys</taxon>
    </lineage>
</organism>
<protein>
    <submittedName>
        <fullName evidence="2">Uncharacterized protein</fullName>
    </submittedName>
</protein>
<evidence type="ECO:0000313" key="3">
    <source>
        <dbReference type="Proteomes" id="UP001178508"/>
    </source>
</evidence>
<proteinExistence type="predicted"/>
<gene>
    <name evidence="2" type="ORF">XNOV1_A037051</name>
</gene>
<dbReference type="Proteomes" id="UP001178508">
    <property type="component" value="Chromosome 6"/>
</dbReference>
<name>A0AAV1FFN2_XYRNO</name>
<accession>A0AAV1FFN2</accession>
<feature type="region of interest" description="Disordered" evidence="1">
    <location>
        <begin position="1"/>
        <end position="42"/>
    </location>
</feature>
<keyword evidence="3" id="KW-1185">Reference proteome</keyword>
<dbReference type="AlphaFoldDB" id="A0AAV1FFN2"/>
<evidence type="ECO:0000313" key="2">
    <source>
        <dbReference type="EMBL" id="CAJ1059222.1"/>
    </source>
</evidence>
<dbReference type="EMBL" id="OY660869">
    <property type="protein sequence ID" value="CAJ1059222.1"/>
    <property type="molecule type" value="Genomic_DNA"/>
</dbReference>